<dbReference type="GO" id="GO:0008168">
    <property type="term" value="F:methyltransferase activity"/>
    <property type="evidence" value="ECO:0007669"/>
    <property type="project" value="UniProtKB-KW"/>
</dbReference>
<dbReference type="Pfam" id="PF01479">
    <property type="entry name" value="S4"/>
    <property type="match status" value="1"/>
</dbReference>
<accession>A0A9D2HL98</accession>
<feature type="domain" description="Ribosomal RNA methyltransferase FtsJ" evidence="5">
    <location>
        <begin position="72"/>
        <end position="253"/>
    </location>
</feature>
<dbReference type="InterPro" id="IPR002942">
    <property type="entry name" value="S4_RNA-bd"/>
</dbReference>
<gene>
    <name evidence="6" type="ORF">H9784_01615</name>
</gene>
<dbReference type="PANTHER" id="PTHR32319:SF0">
    <property type="entry name" value="BACTERIAL HEMOLYSIN-LIKE PROTEIN"/>
    <property type="match status" value="1"/>
</dbReference>
<evidence type="ECO:0000256" key="1">
    <source>
        <dbReference type="ARBA" id="ARBA00022884"/>
    </source>
</evidence>
<dbReference type="GO" id="GO:0003723">
    <property type="term" value="F:RNA binding"/>
    <property type="evidence" value="ECO:0007669"/>
    <property type="project" value="UniProtKB-KW"/>
</dbReference>
<proteinExistence type="inferred from homology"/>
<evidence type="ECO:0000259" key="4">
    <source>
        <dbReference type="Pfam" id="PF01479"/>
    </source>
</evidence>
<evidence type="ECO:0000259" key="5">
    <source>
        <dbReference type="Pfam" id="PF01728"/>
    </source>
</evidence>
<keyword evidence="1 3" id="KW-0694">RNA-binding</keyword>
<organism evidence="6 7">
    <name type="scientific">Candidatus Desulfovibrio intestinavium</name>
    <dbReference type="NCBI Taxonomy" id="2838534"/>
    <lineage>
        <taxon>Bacteria</taxon>
        <taxon>Pseudomonadati</taxon>
        <taxon>Thermodesulfobacteriota</taxon>
        <taxon>Desulfovibrionia</taxon>
        <taxon>Desulfovibrionales</taxon>
        <taxon>Desulfovibrionaceae</taxon>
        <taxon>Desulfovibrio</taxon>
    </lineage>
</organism>
<reference evidence="6" key="2">
    <citation type="submission" date="2021-04" db="EMBL/GenBank/DDBJ databases">
        <authorList>
            <person name="Gilroy R."/>
        </authorList>
    </citation>
    <scope>NUCLEOTIDE SEQUENCE</scope>
    <source>
        <strain evidence="6">5032</strain>
    </source>
</reference>
<dbReference type="InterPro" id="IPR029063">
    <property type="entry name" value="SAM-dependent_MTases_sf"/>
</dbReference>
<feature type="domain" description="RNA-binding S4" evidence="4">
    <location>
        <begin position="8"/>
        <end position="36"/>
    </location>
</feature>
<dbReference type="GO" id="GO:0032259">
    <property type="term" value="P:methylation"/>
    <property type="evidence" value="ECO:0007669"/>
    <property type="project" value="UniProtKB-KW"/>
</dbReference>
<name>A0A9D2HL98_9BACT</name>
<reference evidence="6" key="1">
    <citation type="journal article" date="2021" name="PeerJ">
        <title>Extensive microbial diversity within the chicken gut microbiome revealed by metagenomics and culture.</title>
        <authorList>
            <person name="Gilroy R."/>
            <person name="Ravi A."/>
            <person name="Getino M."/>
            <person name="Pursley I."/>
            <person name="Horton D.L."/>
            <person name="Alikhan N.F."/>
            <person name="Baker D."/>
            <person name="Gharbi K."/>
            <person name="Hall N."/>
            <person name="Watson M."/>
            <person name="Adriaenssens E.M."/>
            <person name="Foster-Nyarko E."/>
            <person name="Jarju S."/>
            <person name="Secka A."/>
            <person name="Antonio M."/>
            <person name="Oren A."/>
            <person name="Chaudhuri R.R."/>
            <person name="La Ragione R."/>
            <person name="Hildebrand F."/>
            <person name="Pallen M.J."/>
        </authorList>
    </citation>
    <scope>NUCLEOTIDE SEQUENCE</scope>
    <source>
        <strain evidence="6">5032</strain>
    </source>
</reference>
<dbReference type="Gene3D" id="3.40.50.150">
    <property type="entry name" value="Vaccinia Virus protein VP39"/>
    <property type="match status" value="1"/>
</dbReference>
<keyword evidence="6" id="KW-0489">Methyltransferase</keyword>
<dbReference type="Gene3D" id="3.10.290.10">
    <property type="entry name" value="RNA-binding S4 domain"/>
    <property type="match status" value="1"/>
</dbReference>
<dbReference type="PROSITE" id="PS50889">
    <property type="entry name" value="S4"/>
    <property type="match status" value="1"/>
</dbReference>
<dbReference type="PIRSF" id="PIRSF005578">
    <property type="entry name" value="TlyA"/>
    <property type="match status" value="1"/>
</dbReference>
<dbReference type="Pfam" id="PF01728">
    <property type="entry name" value="FtsJ"/>
    <property type="match status" value="1"/>
</dbReference>
<dbReference type="CDD" id="cd02440">
    <property type="entry name" value="AdoMet_MTases"/>
    <property type="match status" value="1"/>
</dbReference>
<dbReference type="InterPro" id="IPR002877">
    <property type="entry name" value="RNA_MeTrfase_FtsJ_dom"/>
</dbReference>
<sequence length="256" mass="27655">MCAKIARQRADALVHQQGLAESREQARRLIMAGKVALAADGLPPGAPPLKVDKPGHPYPEGTRFSLLEKERYASRGAYKLLTILENFQLDVSGLVCLDAGASTGGFTDCLLQHGAARVYAVDVGRNQLHEKLRADPRVVNLEGVNLRAAPPELIPEPVDLVVGDVSFISLTLILPPCMVWLRPGGRLAVLIKPQFELGPGETVKGVVRDEAARQRAVDKILTFCRETLGLACLGVLPAAIRGPKGNQEYMALFQRA</sequence>
<dbReference type="PANTHER" id="PTHR32319">
    <property type="entry name" value="BACTERIAL HEMOLYSIN-LIKE PROTEIN"/>
    <property type="match status" value="1"/>
</dbReference>
<evidence type="ECO:0000313" key="6">
    <source>
        <dbReference type="EMBL" id="HJA78257.1"/>
    </source>
</evidence>
<dbReference type="InterPro" id="IPR047048">
    <property type="entry name" value="TlyA"/>
</dbReference>
<dbReference type="AlphaFoldDB" id="A0A9D2HL98"/>
<dbReference type="SUPFAM" id="SSF53335">
    <property type="entry name" value="S-adenosyl-L-methionine-dependent methyltransferases"/>
    <property type="match status" value="1"/>
</dbReference>
<dbReference type="CDD" id="cd00165">
    <property type="entry name" value="S4"/>
    <property type="match status" value="1"/>
</dbReference>
<dbReference type="EMBL" id="DWZD01000011">
    <property type="protein sequence ID" value="HJA78257.1"/>
    <property type="molecule type" value="Genomic_DNA"/>
</dbReference>
<dbReference type="SUPFAM" id="SSF55174">
    <property type="entry name" value="Alpha-L RNA-binding motif"/>
    <property type="match status" value="1"/>
</dbReference>
<dbReference type="InterPro" id="IPR004538">
    <property type="entry name" value="Hemolysin_A/TlyA"/>
</dbReference>
<evidence type="ECO:0000256" key="3">
    <source>
        <dbReference type="PROSITE-ProRule" id="PRU00182"/>
    </source>
</evidence>
<evidence type="ECO:0000313" key="7">
    <source>
        <dbReference type="Proteomes" id="UP000823821"/>
    </source>
</evidence>
<keyword evidence="6" id="KW-0808">Transferase</keyword>
<dbReference type="NCBIfam" id="TIGR00478">
    <property type="entry name" value="tly"/>
    <property type="match status" value="1"/>
</dbReference>
<protein>
    <submittedName>
        <fullName evidence="6">TlyA family RNA methyltransferase</fullName>
    </submittedName>
</protein>
<dbReference type="Proteomes" id="UP000823821">
    <property type="component" value="Unassembled WGS sequence"/>
</dbReference>
<evidence type="ECO:0000256" key="2">
    <source>
        <dbReference type="ARBA" id="ARBA00029460"/>
    </source>
</evidence>
<dbReference type="InterPro" id="IPR036986">
    <property type="entry name" value="S4_RNA-bd_sf"/>
</dbReference>
<comment type="caution">
    <text evidence="6">The sequence shown here is derived from an EMBL/GenBank/DDBJ whole genome shotgun (WGS) entry which is preliminary data.</text>
</comment>
<comment type="similarity">
    <text evidence="2">Belongs to the TlyA family.</text>
</comment>